<dbReference type="Proteomes" id="UP001519325">
    <property type="component" value="Unassembled WGS sequence"/>
</dbReference>
<keyword evidence="1" id="KW-0812">Transmembrane</keyword>
<accession>A0ABS4QEW2</accession>
<keyword evidence="1" id="KW-0472">Membrane</keyword>
<sequence length="90" mass="10187">MTTQPAHRALSEKENIMSYSKNNRKLHRAMSVTFTATVLLCFIAVPFGALEAAPWIFYLPLPPLFVLMGTGLYMYVQPYRAKRRVPAGQP</sequence>
<keyword evidence="1" id="KW-1133">Transmembrane helix</keyword>
<feature type="transmembrane region" description="Helical" evidence="1">
    <location>
        <begin position="29"/>
        <end position="49"/>
    </location>
</feature>
<feature type="transmembrane region" description="Helical" evidence="1">
    <location>
        <begin position="55"/>
        <end position="76"/>
    </location>
</feature>
<comment type="caution">
    <text evidence="2">The sequence shown here is derived from an EMBL/GenBank/DDBJ whole genome shotgun (WGS) entry which is preliminary data.</text>
</comment>
<dbReference type="RefSeq" id="WP_245365980.1">
    <property type="nucleotide sequence ID" value="NZ_JAGGMR010000001.1"/>
</dbReference>
<reference evidence="2 3" key="1">
    <citation type="submission" date="2021-03" db="EMBL/GenBank/DDBJ databases">
        <title>Sequencing the genomes of 1000 actinobacteria strains.</title>
        <authorList>
            <person name="Klenk H.-P."/>
        </authorList>
    </citation>
    <scope>NUCLEOTIDE SEQUENCE [LARGE SCALE GENOMIC DNA]</scope>
    <source>
        <strain evidence="2 3">DSM 45516</strain>
    </source>
</reference>
<evidence type="ECO:0000313" key="2">
    <source>
        <dbReference type="EMBL" id="MBP2190244.1"/>
    </source>
</evidence>
<dbReference type="EMBL" id="JAGGMR010000001">
    <property type="protein sequence ID" value="MBP2190244.1"/>
    <property type="molecule type" value="Genomic_DNA"/>
</dbReference>
<evidence type="ECO:0000313" key="3">
    <source>
        <dbReference type="Proteomes" id="UP001519325"/>
    </source>
</evidence>
<gene>
    <name evidence="2" type="ORF">BJ987_003145</name>
</gene>
<evidence type="ECO:0000256" key="1">
    <source>
        <dbReference type="SAM" id="Phobius"/>
    </source>
</evidence>
<organism evidence="2 3">
    <name type="scientific">Nocardia goodfellowii</name>
    <dbReference type="NCBI Taxonomy" id="882446"/>
    <lineage>
        <taxon>Bacteria</taxon>
        <taxon>Bacillati</taxon>
        <taxon>Actinomycetota</taxon>
        <taxon>Actinomycetes</taxon>
        <taxon>Mycobacteriales</taxon>
        <taxon>Nocardiaceae</taxon>
        <taxon>Nocardia</taxon>
    </lineage>
</organism>
<protein>
    <submittedName>
        <fullName evidence="2">Flp pilus assembly protein TadB</fullName>
    </submittedName>
</protein>
<proteinExistence type="predicted"/>
<keyword evidence="3" id="KW-1185">Reference proteome</keyword>
<name>A0ABS4QEW2_9NOCA</name>